<evidence type="ECO:0000313" key="7">
    <source>
        <dbReference type="Proteomes" id="UP000182836"/>
    </source>
</evidence>
<evidence type="ECO:0000256" key="1">
    <source>
        <dbReference type="ARBA" id="ARBA00022475"/>
    </source>
</evidence>
<dbReference type="OrthoDB" id="2365314at2"/>
<dbReference type="AlphaFoldDB" id="A0A0K2WHM3"/>
<evidence type="ECO:0000256" key="5">
    <source>
        <dbReference type="SAM" id="Phobius"/>
    </source>
</evidence>
<name>A0A0K2WHM3_ANEMI</name>
<feature type="transmembrane region" description="Helical" evidence="5">
    <location>
        <begin position="100"/>
        <end position="120"/>
    </location>
</feature>
<sequence>MSPDVVTILQRIHTDSWFWILLFFVLSFLLLKAGKRTPKKIVHMLLRLIALIMIVTGILMLVAYQFPIAYTVKGILAIAMVGVMEMILGMTAKGKRTGPFWAALIILVALVLLIAFRVLAF</sequence>
<feature type="transmembrane region" description="Helical" evidence="5">
    <location>
        <begin position="70"/>
        <end position="88"/>
    </location>
</feature>
<dbReference type="InterPro" id="IPR010899">
    <property type="entry name" value="UPF0344"/>
</dbReference>
<protein>
    <submittedName>
        <fullName evidence="6">Uncharacterized protein</fullName>
    </submittedName>
</protein>
<gene>
    <name evidence="6" type="ORF">SAMN04487909_110152</name>
</gene>
<feature type="transmembrane region" description="Helical" evidence="5">
    <location>
        <begin position="16"/>
        <end position="33"/>
    </location>
</feature>
<evidence type="ECO:0000256" key="3">
    <source>
        <dbReference type="ARBA" id="ARBA00022989"/>
    </source>
</evidence>
<dbReference type="Proteomes" id="UP000182836">
    <property type="component" value="Unassembled WGS sequence"/>
</dbReference>
<dbReference type="GeneID" id="42307320"/>
<reference evidence="6 7" key="1">
    <citation type="submission" date="2016-10" db="EMBL/GenBank/DDBJ databases">
        <authorList>
            <person name="de Groot N.N."/>
        </authorList>
    </citation>
    <scope>NUCLEOTIDE SEQUENCE [LARGE SCALE GENOMIC DNA]</scope>
    <source>
        <strain evidence="6 7">DSM 2895</strain>
    </source>
</reference>
<dbReference type="Pfam" id="PF07457">
    <property type="entry name" value="DUF1516"/>
    <property type="match status" value="1"/>
</dbReference>
<keyword evidence="2 5" id="KW-0812">Transmembrane</keyword>
<feature type="transmembrane region" description="Helical" evidence="5">
    <location>
        <begin position="45"/>
        <end position="64"/>
    </location>
</feature>
<evidence type="ECO:0000256" key="2">
    <source>
        <dbReference type="ARBA" id="ARBA00022692"/>
    </source>
</evidence>
<proteinExistence type="predicted"/>
<keyword evidence="4 5" id="KW-0472">Membrane</keyword>
<dbReference type="RefSeq" id="WP_052520660.1">
    <property type="nucleotide sequence ID" value="NZ_BJOA01000263.1"/>
</dbReference>
<evidence type="ECO:0000256" key="4">
    <source>
        <dbReference type="ARBA" id="ARBA00023136"/>
    </source>
</evidence>
<keyword evidence="1" id="KW-1003">Cell membrane</keyword>
<accession>A0A0K2WHM3</accession>
<dbReference type="EMBL" id="FNED01000010">
    <property type="protein sequence ID" value="SDJ02155.1"/>
    <property type="molecule type" value="Genomic_DNA"/>
</dbReference>
<organism evidence="6 7">
    <name type="scientific">Aneurinibacillus migulanus</name>
    <name type="common">Bacillus migulanus</name>
    <dbReference type="NCBI Taxonomy" id="47500"/>
    <lineage>
        <taxon>Bacteria</taxon>
        <taxon>Bacillati</taxon>
        <taxon>Bacillota</taxon>
        <taxon>Bacilli</taxon>
        <taxon>Bacillales</taxon>
        <taxon>Paenibacillaceae</taxon>
        <taxon>Aneurinibacillus group</taxon>
        <taxon>Aneurinibacillus</taxon>
    </lineage>
</organism>
<keyword evidence="3 5" id="KW-1133">Transmembrane helix</keyword>
<evidence type="ECO:0000313" key="6">
    <source>
        <dbReference type="EMBL" id="SDJ02155.1"/>
    </source>
</evidence>